<keyword evidence="2" id="KW-0378">Hydrolase</keyword>
<feature type="chain" id="PRO_5035470133" description="Calcineurin-like phosphoesterase domain-containing protein" evidence="4">
    <location>
        <begin position="20"/>
        <end position="660"/>
    </location>
</feature>
<dbReference type="InterPro" id="IPR004843">
    <property type="entry name" value="Calcineurin-like_PHP"/>
</dbReference>
<keyword evidence="1 4" id="KW-0732">Signal</keyword>
<keyword evidence="7" id="KW-1185">Reference proteome</keyword>
<evidence type="ECO:0000256" key="2">
    <source>
        <dbReference type="ARBA" id="ARBA00022801"/>
    </source>
</evidence>
<dbReference type="EMBL" id="SPLM01000003">
    <property type="protein sequence ID" value="TMW68147.1"/>
    <property type="molecule type" value="Genomic_DNA"/>
</dbReference>
<dbReference type="Pfam" id="PF00149">
    <property type="entry name" value="Metallophos"/>
    <property type="match status" value="1"/>
</dbReference>
<protein>
    <recommendedName>
        <fullName evidence="5">Calcineurin-like phosphoesterase domain-containing protein</fullName>
    </recommendedName>
</protein>
<evidence type="ECO:0000256" key="1">
    <source>
        <dbReference type="ARBA" id="ARBA00022729"/>
    </source>
</evidence>
<feature type="domain" description="Calcineurin-like phosphoesterase" evidence="5">
    <location>
        <begin position="265"/>
        <end position="553"/>
    </location>
</feature>
<proteinExistence type="predicted"/>
<feature type="signal peptide" evidence="4">
    <location>
        <begin position="1"/>
        <end position="19"/>
    </location>
</feature>
<sequence length="660" mass="71250">MKVATIVGFAALAATAVYAQEGGDYNDENRAWIRSERDVDGEMEKDSGIVRPYDEENRINFGEIFDKIKDKVKDKLEDIFKKDGTSAPPSTGLPTTAPPATGLPTTGLPTTAPVIGSSEDDAGSAIGGSDVVFPSSEDEDTPFGLDDDNTFPGLDNDSAPATNADDFAGLESGDVVASDAETQTPKQKAPKPSPTTKAPAATTKAPAATTTKAPASTTKAPAKVESTATPAATPKAAPAPAPKAVMSDPEAATNPDKAAYSLHALAIGDWGTGGGSCCAKYQRTGWERYRDEQAQWNVGYLMSLSADRLKPKAILGHGDNFYWNGMGLDDAAQRFEDTFENVYNQPALQDVTWMNIMGNHDYGGAAFICGSADNEWRECESLDELLSALDDRFTAQSNYKSPNGDRWQLPSHYYKRTITDEATGLTVDIFNVDTNAATNHGAEQVCCQCYGYLGGKVKGDEGYVDCNTVHRGHELCAAGNVTVVEACLAKFQAWSDDSLKQTIADAQASKADWKIVNSHYSPHYHFAEPMMNAWYQALKDSKIQLFINGHTHAEGIDFADFNTHFVTNGAGGGIQSESMGEVPAHVKNVKKVWRANGMPYGYFELSFSKEWLKLQFVTFDEKWQFAETSEETVKGKGKIEYCYAIPRDGSAGKPCTPTAA</sequence>
<dbReference type="PANTHER" id="PTHR10161">
    <property type="entry name" value="TARTRATE-RESISTANT ACID PHOSPHATASE TYPE 5"/>
    <property type="match status" value="1"/>
</dbReference>
<feature type="compositionally biased region" description="Acidic residues" evidence="3">
    <location>
        <begin position="136"/>
        <end position="149"/>
    </location>
</feature>
<feature type="compositionally biased region" description="Low complexity" evidence="3">
    <location>
        <begin position="85"/>
        <end position="113"/>
    </location>
</feature>
<evidence type="ECO:0000256" key="4">
    <source>
        <dbReference type="SAM" id="SignalP"/>
    </source>
</evidence>
<name>A0A8K1FQN9_PYTOL</name>
<gene>
    <name evidence="6" type="ORF">Poli38472_007819</name>
</gene>
<reference evidence="6" key="1">
    <citation type="submission" date="2019-03" db="EMBL/GenBank/DDBJ databases">
        <title>Long read genome sequence of the mycoparasitic Pythium oligandrum ATCC 38472 isolated from sugarbeet rhizosphere.</title>
        <authorList>
            <person name="Gaulin E."/>
        </authorList>
    </citation>
    <scope>NUCLEOTIDE SEQUENCE</scope>
    <source>
        <strain evidence="6">ATCC 38472_TT</strain>
    </source>
</reference>
<dbReference type="SUPFAM" id="SSF56300">
    <property type="entry name" value="Metallo-dependent phosphatases"/>
    <property type="match status" value="1"/>
</dbReference>
<dbReference type="InterPro" id="IPR029052">
    <property type="entry name" value="Metallo-depent_PP-like"/>
</dbReference>
<dbReference type="PANTHER" id="PTHR10161:SF14">
    <property type="entry name" value="TARTRATE-RESISTANT ACID PHOSPHATASE TYPE 5"/>
    <property type="match status" value="1"/>
</dbReference>
<dbReference type="AlphaFoldDB" id="A0A8K1FQN9"/>
<dbReference type="Gene3D" id="3.60.21.10">
    <property type="match status" value="1"/>
</dbReference>
<evidence type="ECO:0000259" key="5">
    <source>
        <dbReference type="Pfam" id="PF00149"/>
    </source>
</evidence>
<feature type="compositionally biased region" description="Low complexity" evidence="3">
    <location>
        <begin position="194"/>
        <end position="244"/>
    </location>
</feature>
<dbReference type="OrthoDB" id="411211at2759"/>
<accession>A0A8K1FQN9</accession>
<evidence type="ECO:0000256" key="3">
    <source>
        <dbReference type="SAM" id="MobiDB-lite"/>
    </source>
</evidence>
<dbReference type="Proteomes" id="UP000794436">
    <property type="component" value="Unassembled WGS sequence"/>
</dbReference>
<evidence type="ECO:0000313" key="7">
    <source>
        <dbReference type="Proteomes" id="UP000794436"/>
    </source>
</evidence>
<feature type="region of interest" description="Disordered" evidence="3">
    <location>
        <begin position="80"/>
        <end position="251"/>
    </location>
</feature>
<organism evidence="6 7">
    <name type="scientific">Pythium oligandrum</name>
    <name type="common">Mycoparasitic fungus</name>
    <dbReference type="NCBI Taxonomy" id="41045"/>
    <lineage>
        <taxon>Eukaryota</taxon>
        <taxon>Sar</taxon>
        <taxon>Stramenopiles</taxon>
        <taxon>Oomycota</taxon>
        <taxon>Peronosporomycetes</taxon>
        <taxon>Pythiales</taxon>
        <taxon>Pythiaceae</taxon>
        <taxon>Pythium</taxon>
    </lineage>
</organism>
<evidence type="ECO:0000313" key="6">
    <source>
        <dbReference type="EMBL" id="TMW68147.1"/>
    </source>
</evidence>
<comment type="caution">
    <text evidence="6">The sequence shown here is derived from an EMBL/GenBank/DDBJ whole genome shotgun (WGS) entry which is preliminary data.</text>
</comment>
<dbReference type="GO" id="GO:0016787">
    <property type="term" value="F:hydrolase activity"/>
    <property type="evidence" value="ECO:0007669"/>
    <property type="project" value="UniProtKB-KW"/>
</dbReference>
<dbReference type="InterPro" id="IPR051558">
    <property type="entry name" value="Metallophosphoesterase_PAP"/>
</dbReference>